<reference evidence="1 2" key="1">
    <citation type="submission" date="2019-02" db="EMBL/GenBank/DDBJ databases">
        <title>Deep-cultivation of Planctomycetes and their phenomic and genomic characterization uncovers novel biology.</title>
        <authorList>
            <person name="Wiegand S."/>
            <person name="Jogler M."/>
            <person name="Boedeker C."/>
            <person name="Pinto D."/>
            <person name="Vollmers J."/>
            <person name="Rivas-Marin E."/>
            <person name="Kohn T."/>
            <person name="Peeters S.H."/>
            <person name="Heuer A."/>
            <person name="Rast P."/>
            <person name="Oberbeckmann S."/>
            <person name="Bunk B."/>
            <person name="Jeske O."/>
            <person name="Meyerdierks A."/>
            <person name="Storesund J.E."/>
            <person name="Kallscheuer N."/>
            <person name="Luecker S."/>
            <person name="Lage O.M."/>
            <person name="Pohl T."/>
            <person name="Merkel B.J."/>
            <person name="Hornburger P."/>
            <person name="Mueller R.-W."/>
            <person name="Bruemmer F."/>
            <person name="Labrenz M."/>
            <person name="Spormann A.M."/>
            <person name="Op Den Camp H."/>
            <person name="Overmann J."/>
            <person name="Amann R."/>
            <person name="Jetten M.S.M."/>
            <person name="Mascher T."/>
            <person name="Medema M.H."/>
            <person name="Devos D.P."/>
            <person name="Kaster A.-K."/>
            <person name="Ovreas L."/>
            <person name="Rohde M."/>
            <person name="Galperin M.Y."/>
            <person name="Jogler C."/>
        </authorList>
    </citation>
    <scope>NUCLEOTIDE SEQUENCE [LARGE SCALE GENOMIC DNA]</scope>
    <source>
        <strain evidence="1 2">Pla22</strain>
    </source>
</reference>
<dbReference type="InterPro" id="IPR002321">
    <property type="entry name" value="Cyt_c_II"/>
</dbReference>
<dbReference type="Proteomes" id="UP000316598">
    <property type="component" value="Unassembled WGS sequence"/>
</dbReference>
<dbReference type="GO" id="GO:0005506">
    <property type="term" value="F:iron ion binding"/>
    <property type="evidence" value="ECO:0007669"/>
    <property type="project" value="InterPro"/>
</dbReference>
<proteinExistence type="predicted"/>
<dbReference type="SUPFAM" id="SSF47175">
    <property type="entry name" value="Cytochromes"/>
    <property type="match status" value="1"/>
</dbReference>
<organism evidence="1 2">
    <name type="scientific">Rubripirellula amarantea</name>
    <dbReference type="NCBI Taxonomy" id="2527999"/>
    <lineage>
        <taxon>Bacteria</taxon>
        <taxon>Pseudomonadati</taxon>
        <taxon>Planctomycetota</taxon>
        <taxon>Planctomycetia</taxon>
        <taxon>Pirellulales</taxon>
        <taxon>Pirellulaceae</taxon>
        <taxon>Rubripirellula</taxon>
    </lineage>
</organism>
<sequence length="317" mass="34337">MRSLVLVSLVLIGGTVVRLALAETPPKGERRAAAPTFSADQLEGVFFPSLDDALPSGRPTVAAVRKSASEMKASLAEASPSGSRKASEGWITLISAASLEDEIKKVKLHYDSVVTSPGAFKSGKYQDARLDLSVLATLFAIISDYSGDVRWKDQAPIARDLLGRTASNCKSGDSQVYNEAKLRKEDLQKLVTGSGLDERESNQQNQWDSIADRSPLMKYSESLIDALASDATDVEAVQANEDQIRRRAELLAMLGEVFTKEGMDDAGDEDYEALSRAMSEASKSVISGLDSSNYEAARRAVSDIRTSCTNCHEQYRS</sequence>
<protein>
    <recommendedName>
        <fullName evidence="3">Cytochrome C</fullName>
    </recommendedName>
</protein>
<dbReference type="GO" id="GO:0009055">
    <property type="term" value="F:electron transfer activity"/>
    <property type="evidence" value="ECO:0007669"/>
    <property type="project" value="InterPro"/>
</dbReference>
<dbReference type="GO" id="GO:0020037">
    <property type="term" value="F:heme binding"/>
    <property type="evidence" value="ECO:0007669"/>
    <property type="project" value="InterPro"/>
</dbReference>
<dbReference type="GO" id="GO:0022900">
    <property type="term" value="P:electron transport chain"/>
    <property type="evidence" value="ECO:0007669"/>
    <property type="project" value="InterPro"/>
</dbReference>
<dbReference type="AlphaFoldDB" id="A0A5C5WL84"/>
<dbReference type="Gene3D" id="1.20.120.10">
    <property type="entry name" value="Cytochrome c/b562"/>
    <property type="match status" value="1"/>
</dbReference>
<evidence type="ECO:0000313" key="1">
    <source>
        <dbReference type="EMBL" id="TWT50743.1"/>
    </source>
</evidence>
<dbReference type="EMBL" id="SJPI01000002">
    <property type="protein sequence ID" value="TWT50743.1"/>
    <property type="molecule type" value="Genomic_DNA"/>
</dbReference>
<dbReference type="PROSITE" id="PS51009">
    <property type="entry name" value="CYTCII"/>
    <property type="match status" value="1"/>
</dbReference>
<keyword evidence="2" id="KW-1185">Reference proteome</keyword>
<dbReference type="RefSeq" id="WP_146515919.1">
    <property type="nucleotide sequence ID" value="NZ_SJPI01000002.1"/>
</dbReference>
<evidence type="ECO:0008006" key="3">
    <source>
        <dbReference type="Google" id="ProtNLM"/>
    </source>
</evidence>
<gene>
    <name evidence="1" type="ORF">Pla22_34860</name>
</gene>
<dbReference type="InterPro" id="IPR010980">
    <property type="entry name" value="Cyt_c/b562"/>
</dbReference>
<comment type="caution">
    <text evidence="1">The sequence shown here is derived from an EMBL/GenBank/DDBJ whole genome shotgun (WGS) entry which is preliminary data.</text>
</comment>
<evidence type="ECO:0000313" key="2">
    <source>
        <dbReference type="Proteomes" id="UP000316598"/>
    </source>
</evidence>
<name>A0A5C5WL84_9BACT</name>
<accession>A0A5C5WL84</accession>
<dbReference type="OrthoDB" id="290618at2"/>